<dbReference type="InterPro" id="IPR027417">
    <property type="entry name" value="P-loop_NTPase"/>
</dbReference>
<dbReference type="EMBL" id="GL883010">
    <property type="protein sequence ID" value="EGG20601.1"/>
    <property type="molecule type" value="Genomic_DNA"/>
</dbReference>
<keyword evidence="2" id="KW-1185">Reference proteome</keyword>
<dbReference type="Proteomes" id="UP000007797">
    <property type="component" value="Unassembled WGS sequence"/>
</dbReference>
<dbReference type="SUPFAM" id="SSF52540">
    <property type="entry name" value="P-loop containing nucleoside triphosphate hydrolases"/>
    <property type="match status" value="1"/>
</dbReference>
<dbReference type="KEGG" id="dfa:DFA_00462"/>
<proteinExistence type="predicted"/>
<evidence type="ECO:0000313" key="1">
    <source>
        <dbReference type="EMBL" id="EGG20601.1"/>
    </source>
</evidence>
<name>F4PS03_CACFS</name>
<evidence type="ECO:0000313" key="2">
    <source>
        <dbReference type="Proteomes" id="UP000007797"/>
    </source>
</evidence>
<dbReference type="OMA" id="CEMERIC"/>
<organism evidence="1 2">
    <name type="scientific">Cavenderia fasciculata</name>
    <name type="common">Slime mold</name>
    <name type="synonym">Dictyostelium fasciculatum</name>
    <dbReference type="NCBI Taxonomy" id="261658"/>
    <lineage>
        <taxon>Eukaryota</taxon>
        <taxon>Amoebozoa</taxon>
        <taxon>Evosea</taxon>
        <taxon>Eumycetozoa</taxon>
        <taxon>Dictyostelia</taxon>
        <taxon>Acytosteliales</taxon>
        <taxon>Cavenderiaceae</taxon>
        <taxon>Cavenderia</taxon>
    </lineage>
</organism>
<reference evidence="2" key="1">
    <citation type="journal article" date="2011" name="Genome Res.">
        <title>Phylogeny-wide analysis of social amoeba genomes highlights ancient origins for complex intercellular communication.</title>
        <authorList>
            <person name="Heidel A.J."/>
            <person name="Lawal H.M."/>
            <person name="Felder M."/>
            <person name="Schilde C."/>
            <person name="Helps N.R."/>
            <person name="Tunggal B."/>
            <person name="Rivero F."/>
            <person name="John U."/>
            <person name="Schleicher M."/>
            <person name="Eichinger L."/>
            <person name="Platzer M."/>
            <person name="Noegel A.A."/>
            <person name="Schaap P."/>
            <person name="Gloeckner G."/>
        </authorList>
    </citation>
    <scope>NUCLEOTIDE SEQUENCE [LARGE SCALE GENOMIC DNA]</scope>
    <source>
        <strain evidence="2">SH3</strain>
    </source>
</reference>
<protein>
    <submittedName>
        <fullName evidence="1">Uncharacterized protein</fullName>
    </submittedName>
</protein>
<accession>F4PS03</accession>
<dbReference type="AlphaFoldDB" id="F4PS03"/>
<dbReference type="Gene3D" id="3.40.50.300">
    <property type="entry name" value="P-loop containing nucleotide triphosphate hydrolases"/>
    <property type="match status" value="1"/>
</dbReference>
<dbReference type="RefSeq" id="XP_004358451.1">
    <property type="nucleotide sequence ID" value="XM_004358394.1"/>
</dbReference>
<dbReference type="GeneID" id="14873069"/>
<gene>
    <name evidence="1" type="ORF">DFA_00462</name>
</gene>
<sequence length="512" mass="57182">MMYEEPKEDSLKVEKPGYFQSMYRSIMGIYQWGKDPYCTSLARALEICGDSIHTKQSDQCDPVIILFTTNVSILLNAAVINSIQTLMAKGISLNIVNMHPKDSLIPSTEAILVKQFNEFSFTKLEMDLFQDHNNANNNREVSVGVTLPIDTVPQTLQDDVRIVFNLRPLKSKLEPGYTIQIAKNHFYEGLAYKIEKDVPIGEGEGFKIPLTLLRSFDRSGGDNEMPPHEIKFSIISPAHIVVSSGYFGIPTGEFGITKDGENKVDIKAALDGEQGVGKSAATNQVVNVFVTGPVVHPVLTSNATDSHTTKCIQFYNIKSYLAQYLEDSPHRDLDLFKIIKKSLNVLLVDKQGISRSATKISYANLLAGKYIHGSNEEKPANRECAVHSIVYVASIKSFVSGNFEETLARIKEIKEEGIEPIIAITFSDKLERSEMEGPKQNIAKLGHAPNIIYLKNYVEGATERSIEKDYASFRLLLRIKTVTMNKLRLLKMDAETKQNQGPKLIDGLTKRE</sequence>